<protein>
    <submittedName>
        <fullName evidence="2">Actin-interacting protein 1</fullName>
    </submittedName>
</protein>
<proteinExistence type="predicted"/>
<evidence type="ECO:0000313" key="1">
    <source>
        <dbReference type="Proteomes" id="UP000887579"/>
    </source>
</evidence>
<organism evidence="1 2">
    <name type="scientific">Panagrolaimus sp. ES5</name>
    <dbReference type="NCBI Taxonomy" id="591445"/>
    <lineage>
        <taxon>Eukaryota</taxon>
        <taxon>Metazoa</taxon>
        <taxon>Ecdysozoa</taxon>
        <taxon>Nematoda</taxon>
        <taxon>Chromadorea</taxon>
        <taxon>Rhabditida</taxon>
        <taxon>Tylenchina</taxon>
        <taxon>Panagrolaimomorpha</taxon>
        <taxon>Panagrolaimoidea</taxon>
        <taxon>Panagrolaimidae</taxon>
        <taxon>Panagrolaimus</taxon>
    </lineage>
</organism>
<name>A0AC34FP27_9BILA</name>
<dbReference type="WBParaSite" id="ES5_v2.g19126.t1">
    <property type="protein sequence ID" value="ES5_v2.g19126.t1"/>
    <property type="gene ID" value="ES5_v2.g19126"/>
</dbReference>
<dbReference type="Proteomes" id="UP000887579">
    <property type="component" value="Unplaced"/>
</dbReference>
<reference evidence="2" key="1">
    <citation type="submission" date="2022-11" db="UniProtKB">
        <authorList>
            <consortium name="WormBaseParasite"/>
        </authorList>
    </citation>
    <scope>IDENTIFICATION</scope>
</reference>
<accession>A0AC34FP27</accession>
<sequence length="616" mass="67106">MASNEYTLEKAFASLPRTVRGLPLVISGDPNGTKFLYCNGNNVYIREIDDPTKVEIYSEHAQLTTVAKYSPSGYYIASGDQSGKLRIWDTTQTTHILKAEYAFIAGAIRDIAWNDDSKRLAIVGEGRDRFGHVFLFDTGTSNGNLSGQSRVMTSIDFKPSRPYRLVSGSEDNTVAIFEGPPFKFKTLFHNHTRFVNSVRYNKDGSLFASAGADGKVFLCDGVEGEKKGELIDSSVKGGAAHAGGVFALAWNSDGSKLVSVSGDKTLKIWSATDQSLLKTVTFGDAIEDQQLAVTWQKDTIVSIGLSGFIFYINPESGEITKTIRGHNKPITALALSPDKKYAFTADFEGHITRWQISDGTSERLTPQIHKSQVASLAVTSKGTLVSIGWDDTVAFTAGVFEKVENIQANSQRLSSQPRGLDVSPDGSIAVVVCQREIVIFKNEKQAGTVNIKYEAQCGAYQSDGKYLAVGGSDNKVHVYSIQDVNLTEKQALPHAGCITSVSFSNDGKYLVATDNNRKVIPYKVDDNFSVASEKDWTYHNARVNCGAWSPNGRYVATGGLDTNVIVWDIQHSGESPIEIRGAHSSSAINGVAWLDDKRLLTVGQDSNIKIWSVNLS</sequence>
<evidence type="ECO:0000313" key="2">
    <source>
        <dbReference type="WBParaSite" id="ES5_v2.g19126.t1"/>
    </source>
</evidence>